<dbReference type="InterPro" id="IPR036034">
    <property type="entry name" value="PDZ_sf"/>
</dbReference>
<keyword evidence="5 11" id="KW-0812">Transmembrane</keyword>
<evidence type="ECO:0000256" key="5">
    <source>
        <dbReference type="ARBA" id="ARBA00022692"/>
    </source>
</evidence>
<sequence length="340" mass="37288">MNIIVAILIFGFIVFFHELGHFLLARRNGILVEEFAVGMGPKLIGKKVGETLYSVRILPLGGFCKMLGEDESSDDQRAFSSKSPWAKIQTVLAGPAFNFILAFLFGMIYMALVGSNTNLVGEVLEGYPAESAGLQANDKILEVDGKGITSYREVSFYINQLGGAPVEMVVERAGEKLSLQMTPRFVEESGSYLVGLTYVPVDMNLLQVVKYGFLEMVFWIKMVYYSLGMMIGGNVSADQIAGPIGIVSVISQGYEESVKLGLKQVVVTISFYMVLLSANLGVMNLLPIPALDGGRLVFLLVEAVRGKPLDQEKEGMIHFIGFVLLMGLMLLILFNDIRKL</sequence>
<dbReference type="InterPro" id="IPR004387">
    <property type="entry name" value="Pept_M50_Zn"/>
</dbReference>
<keyword evidence="4 13" id="KW-0645">Protease</keyword>
<dbReference type="InterPro" id="IPR008915">
    <property type="entry name" value="Peptidase_M50"/>
</dbReference>
<name>A0A7X5KLQ6_9FIRM</name>
<keyword evidence="8 11" id="KW-1133">Transmembrane helix</keyword>
<evidence type="ECO:0000256" key="8">
    <source>
        <dbReference type="ARBA" id="ARBA00022989"/>
    </source>
</evidence>
<evidence type="ECO:0000256" key="9">
    <source>
        <dbReference type="ARBA" id="ARBA00023049"/>
    </source>
</evidence>
<organism evidence="13 14">
    <name type="scientific">Anaerotalea alkaliphila</name>
    <dbReference type="NCBI Taxonomy" id="2662126"/>
    <lineage>
        <taxon>Bacteria</taxon>
        <taxon>Bacillati</taxon>
        <taxon>Bacillota</taxon>
        <taxon>Clostridia</taxon>
        <taxon>Eubacteriales</taxon>
        <taxon>Anaerotalea</taxon>
    </lineage>
</organism>
<dbReference type="GO" id="GO:0006508">
    <property type="term" value="P:proteolysis"/>
    <property type="evidence" value="ECO:0007669"/>
    <property type="project" value="UniProtKB-KW"/>
</dbReference>
<dbReference type="InterPro" id="IPR001478">
    <property type="entry name" value="PDZ"/>
</dbReference>
<feature type="transmembrane region" description="Helical" evidence="11">
    <location>
        <begin position="315"/>
        <end position="334"/>
    </location>
</feature>
<dbReference type="CDD" id="cd23081">
    <property type="entry name" value="cpPDZ_EcRseP-like"/>
    <property type="match status" value="1"/>
</dbReference>
<gene>
    <name evidence="13" type="primary">rseP</name>
    <name evidence="13" type="ORF">GXN74_00190</name>
</gene>
<keyword evidence="11" id="KW-0479">Metal-binding</keyword>
<dbReference type="SUPFAM" id="SSF50156">
    <property type="entry name" value="PDZ domain-like"/>
    <property type="match status" value="1"/>
</dbReference>
<dbReference type="Pfam" id="PF02163">
    <property type="entry name" value="Peptidase_M50"/>
    <property type="match status" value="1"/>
</dbReference>
<dbReference type="EC" id="3.4.24.-" evidence="11"/>
<dbReference type="AlphaFoldDB" id="A0A7X5KLQ6"/>
<reference evidence="13 14" key="1">
    <citation type="submission" date="2020-01" db="EMBL/GenBank/DDBJ databases">
        <title>Anaeroalcalibacter tamaniensis gen. nov., sp. nov., moderately halophilic strictly anaerobic fermenter bacterium from mud volcano of Taman peninsula.</title>
        <authorList>
            <person name="Frolova A."/>
            <person name="Merkel A.Y."/>
            <person name="Slobodkin A.I."/>
        </authorList>
    </citation>
    <scope>NUCLEOTIDE SEQUENCE [LARGE SCALE GENOMIC DNA]</scope>
    <source>
        <strain evidence="13 14">F-3ap</strain>
    </source>
</reference>
<feature type="transmembrane region" description="Helical" evidence="11">
    <location>
        <begin position="91"/>
        <end position="112"/>
    </location>
</feature>
<proteinExistence type="inferred from homology"/>
<evidence type="ECO:0000259" key="12">
    <source>
        <dbReference type="PROSITE" id="PS50106"/>
    </source>
</evidence>
<evidence type="ECO:0000256" key="4">
    <source>
        <dbReference type="ARBA" id="ARBA00022670"/>
    </source>
</evidence>
<dbReference type="PANTHER" id="PTHR42837:SF2">
    <property type="entry name" value="MEMBRANE METALLOPROTEASE ARASP2, CHLOROPLASTIC-RELATED"/>
    <property type="match status" value="1"/>
</dbReference>
<dbReference type="Proteomes" id="UP000461585">
    <property type="component" value="Unassembled WGS sequence"/>
</dbReference>
<dbReference type="SMART" id="SM00228">
    <property type="entry name" value="PDZ"/>
    <property type="match status" value="1"/>
</dbReference>
<keyword evidence="9 11" id="KW-0482">Metalloprotease</keyword>
<protein>
    <recommendedName>
        <fullName evidence="11">Zinc metalloprotease</fullName>
        <ecNumber evidence="11">3.4.24.-</ecNumber>
    </recommendedName>
</protein>
<comment type="caution">
    <text evidence="13">The sequence shown here is derived from an EMBL/GenBank/DDBJ whole genome shotgun (WGS) entry which is preliminary data.</text>
</comment>
<dbReference type="PROSITE" id="PS50106">
    <property type="entry name" value="PDZ"/>
    <property type="match status" value="1"/>
</dbReference>
<dbReference type="PANTHER" id="PTHR42837">
    <property type="entry name" value="REGULATOR OF SIGMA-E PROTEASE RSEP"/>
    <property type="match status" value="1"/>
</dbReference>
<evidence type="ECO:0000256" key="6">
    <source>
        <dbReference type="ARBA" id="ARBA00022801"/>
    </source>
</evidence>
<feature type="transmembrane region" description="Helical" evidence="11">
    <location>
        <begin position="265"/>
        <end position="286"/>
    </location>
</feature>
<evidence type="ECO:0000256" key="2">
    <source>
        <dbReference type="ARBA" id="ARBA00004141"/>
    </source>
</evidence>
<comment type="cofactor">
    <cofactor evidence="1 11">
        <name>Zn(2+)</name>
        <dbReference type="ChEBI" id="CHEBI:29105"/>
    </cofactor>
</comment>
<feature type="domain" description="PDZ" evidence="12">
    <location>
        <begin position="110"/>
        <end position="185"/>
    </location>
</feature>
<feature type="transmembrane region" description="Helical" evidence="11">
    <location>
        <begin position="6"/>
        <end position="25"/>
    </location>
</feature>
<keyword evidence="7 11" id="KW-0862">Zinc</keyword>
<dbReference type="CDD" id="cd06163">
    <property type="entry name" value="S2P-M50_PDZ_RseP-like"/>
    <property type="match status" value="1"/>
</dbReference>
<dbReference type="GO" id="GO:0016020">
    <property type="term" value="C:membrane"/>
    <property type="evidence" value="ECO:0007669"/>
    <property type="project" value="UniProtKB-SubCell"/>
</dbReference>
<comment type="subcellular location">
    <subcellularLocation>
        <location evidence="2">Membrane</location>
        <topology evidence="2">Multi-pass membrane protein</topology>
    </subcellularLocation>
</comment>
<keyword evidence="10 11" id="KW-0472">Membrane</keyword>
<dbReference type="InterPro" id="IPR041489">
    <property type="entry name" value="PDZ_6"/>
</dbReference>
<dbReference type="GO" id="GO:0004222">
    <property type="term" value="F:metalloendopeptidase activity"/>
    <property type="evidence" value="ECO:0007669"/>
    <property type="project" value="InterPro"/>
</dbReference>
<accession>A0A7X5KLQ6</accession>
<dbReference type="EMBL" id="JAAEEH010000001">
    <property type="protein sequence ID" value="NDL66164.1"/>
    <property type="molecule type" value="Genomic_DNA"/>
</dbReference>
<evidence type="ECO:0000256" key="7">
    <source>
        <dbReference type="ARBA" id="ARBA00022833"/>
    </source>
</evidence>
<evidence type="ECO:0000256" key="1">
    <source>
        <dbReference type="ARBA" id="ARBA00001947"/>
    </source>
</evidence>
<dbReference type="Gene3D" id="2.30.42.10">
    <property type="match status" value="1"/>
</dbReference>
<evidence type="ECO:0000256" key="3">
    <source>
        <dbReference type="ARBA" id="ARBA00007931"/>
    </source>
</evidence>
<dbReference type="Pfam" id="PF17820">
    <property type="entry name" value="PDZ_6"/>
    <property type="match status" value="1"/>
</dbReference>
<keyword evidence="6 11" id="KW-0378">Hydrolase</keyword>
<dbReference type="NCBIfam" id="TIGR00054">
    <property type="entry name" value="RIP metalloprotease RseP"/>
    <property type="match status" value="1"/>
</dbReference>
<evidence type="ECO:0000313" key="14">
    <source>
        <dbReference type="Proteomes" id="UP000461585"/>
    </source>
</evidence>
<dbReference type="GO" id="GO:0046872">
    <property type="term" value="F:metal ion binding"/>
    <property type="evidence" value="ECO:0007669"/>
    <property type="project" value="UniProtKB-KW"/>
</dbReference>
<dbReference type="RefSeq" id="WP_162368893.1">
    <property type="nucleotide sequence ID" value="NZ_JAAEEH010000001.1"/>
</dbReference>
<evidence type="ECO:0000313" key="13">
    <source>
        <dbReference type="EMBL" id="NDL66164.1"/>
    </source>
</evidence>
<evidence type="ECO:0000256" key="11">
    <source>
        <dbReference type="RuleBase" id="RU362031"/>
    </source>
</evidence>
<evidence type="ECO:0000256" key="10">
    <source>
        <dbReference type="ARBA" id="ARBA00023136"/>
    </source>
</evidence>
<comment type="similarity">
    <text evidence="3 11">Belongs to the peptidase M50B family.</text>
</comment>
<keyword evidence="14" id="KW-1185">Reference proteome</keyword>